<keyword evidence="8" id="KW-0288">FMN</keyword>
<dbReference type="Pfam" id="PF07536">
    <property type="entry name" value="HWE_HK"/>
    <property type="match status" value="1"/>
</dbReference>
<feature type="domain" description="PAC" evidence="16">
    <location>
        <begin position="455"/>
        <end position="508"/>
    </location>
</feature>
<feature type="domain" description="PAC" evidence="16">
    <location>
        <begin position="594"/>
        <end position="646"/>
    </location>
</feature>
<dbReference type="InterPro" id="IPR003018">
    <property type="entry name" value="GAF"/>
</dbReference>
<gene>
    <name evidence="17" type="ORF">BHAOGJBA_6141</name>
</gene>
<reference evidence="17" key="1">
    <citation type="journal article" date="2016" name="Front. Microbiol.">
        <title>Genome Sequence of the Piezophilic, Mesophilic Sulfate-Reducing Bacterium Desulfovibrio indicus J2T.</title>
        <authorList>
            <person name="Cao J."/>
            <person name="Maignien L."/>
            <person name="Shao Z."/>
            <person name="Alain K."/>
            <person name="Jebbar M."/>
        </authorList>
    </citation>
    <scope>NUCLEOTIDE SEQUENCE</scope>
    <source>
        <strain evidence="17">DSM 16372</strain>
    </source>
</reference>
<evidence type="ECO:0000256" key="3">
    <source>
        <dbReference type="ARBA" id="ARBA00021740"/>
    </source>
</evidence>
<dbReference type="SUPFAM" id="SSF55781">
    <property type="entry name" value="GAF domain-like"/>
    <property type="match status" value="3"/>
</dbReference>
<keyword evidence="4" id="KW-0600">Photoreceptor protein</keyword>
<keyword evidence="12" id="KW-0067">ATP-binding</keyword>
<keyword evidence="13" id="KW-0157">Chromophore</keyword>
<accession>A0AAV4ZVE1</accession>
<evidence type="ECO:0000256" key="9">
    <source>
        <dbReference type="ARBA" id="ARBA00022679"/>
    </source>
</evidence>
<dbReference type="Proteomes" id="UP001055247">
    <property type="component" value="Unassembled WGS sequence"/>
</dbReference>
<keyword evidence="11" id="KW-0418">Kinase</keyword>
<evidence type="ECO:0000256" key="12">
    <source>
        <dbReference type="ARBA" id="ARBA00022840"/>
    </source>
</evidence>
<dbReference type="GO" id="GO:0004673">
    <property type="term" value="F:protein histidine kinase activity"/>
    <property type="evidence" value="ECO:0007669"/>
    <property type="project" value="UniProtKB-EC"/>
</dbReference>
<name>A0AAV4ZVE1_9HYPH</name>
<evidence type="ECO:0000256" key="5">
    <source>
        <dbReference type="ARBA" id="ARBA00022553"/>
    </source>
</evidence>
<keyword evidence="14" id="KW-0675">Receptor</keyword>
<dbReference type="Pfam" id="PF13185">
    <property type="entry name" value="GAF_2"/>
    <property type="match status" value="1"/>
</dbReference>
<dbReference type="SMART" id="SM00911">
    <property type="entry name" value="HWE_HK"/>
    <property type="match status" value="1"/>
</dbReference>
<evidence type="ECO:0000256" key="6">
    <source>
        <dbReference type="ARBA" id="ARBA00022606"/>
    </source>
</evidence>
<dbReference type="PROSITE" id="PS50113">
    <property type="entry name" value="PAC"/>
    <property type="match status" value="2"/>
</dbReference>
<dbReference type="InterPro" id="IPR013655">
    <property type="entry name" value="PAS_fold_3"/>
</dbReference>
<dbReference type="EMBL" id="BPQO01000049">
    <property type="protein sequence ID" value="GJD92586.1"/>
    <property type="molecule type" value="Genomic_DNA"/>
</dbReference>
<reference evidence="17" key="2">
    <citation type="submission" date="2021-08" db="EMBL/GenBank/DDBJ databases">
        <authorList>
            <person name="Tani A."/>
            <person name="Ola A."/>
            <person name="Ogura Y."/>
            <person name="Katsura K."/>
            <person name="Hayashi T."/>
        </authorList>
    </citation>
    <scope>NUCLEOTIDE SEQUENCE</scope>
    <source>
        <strain evidence="17">DSM 16372</strain>
    </source>
</reference>
<keyword evidence="6" id="KW-0716">Sensory transduction</keyword>
<protein>
    <recommendedName>
        <fullName evidence="3">Blue-light-activated histidine kinase</fullName>
        <ecNumber evidence="2">2.7.13.3</ecNumber>
    </recommendedName>
</protein>
<dbReference type="InterPro" id="IPR000014">
    <property type="entry name" value="PAS"/>
</dbReference>
<dbReference type="Gene3D" id="3.30.450.20">
    <property type="entry name" value="PAS domain"/>
    <property type="match status" value="3"/>
</dbReference>
<dbReference type="NCBIfam" id="TIGR00229">
    <property type="entry name" value="sensory_box"/>
    <property type="match status" value="2"/>
</dbReference>
<evidence type="ECO:0000256" key="4">
    <source>
        <dbReference type="ARBA" id="ARBA00022543"/>
    </source>
</evidence>
<dbReference type="InterPro" id="IPR036890">
    <property type="entry name" value="HATPase_C_sf"/>
</dbReference>
<evidence type="ECO:0000256" key="14">
    <source>
        <dbReference type="ARBA" id="ARBA00023170"/>
    </source>
</evidence>
<evidence type="ECO:0000313" key="18">
    <source>
        <dbReference type="Proteomes" id="UP001055247"/>
    </source>
</evidence>
<comment type="caution">
    <text evidence="17">The sequence shown here is derived from an EMBL/GenBank/DDBJ whole genome shotgun (WGS) entry which is preliminary data.</text>
</comment>
<feature type="region of interest" description="Disordered" evidence="15">
    <location>
        <begin position="1"/>
        <end position="32"/>
    </location>
</feature>
<keyword evidence="10" id="KW-0547">Nucleotide-binding</keyword>
<dbReference type="EC" id="2.7.13.3" evidence="2"/>
<keyword evidence="9" id="KW-0808">Transferase</keyword>
<dbReference type="InterPro" id="IPR029016">
    <property type="entry name" value="GAF-like_dom_sf"/>
</dbReference>
<evidence type="ECO:0000313" key="17">
    <source>
        <dbReference type="EMBL" id="GJD92586.1"/>
    </source>
</evidence>
<dbReference type="InterPro" id="IPR001610">
    <property type="entry name" value="PAC"/>
</dbReference>
<dbReference type="InterPro" id="IPR000700">
    <property type="entry name" value="PAS-assoc_C"/>
</dbReference>
<dbReference type="SMART" id="SM00086">
    <property type="entry name" value="PAC"/>
    <property type="match status" value="2"/>
</dbReference>
<organism evidence="17 18">
    <name type="scientific">Methylobacterium hispanicum</name>
    <dbReference type="NCBI Taxonomy" id="270350"/>
    <lineage>
        <taxon>Bacteria</taxon>
        <taxon>Pseudomonadati</taxon>
        <taxon>Pseudomonadota</taxon>
        <taxon>Alphaproteobacteria</taxon>
        <taxon>Hyphomicrobiales</taxon>
        <taxon>Methylobacteriaceae</taxon>
        <taxon>Methylobacterium</taxon>
    </lineage>
</organism>
<evidence type="ECO:0000256" key="8">
    <source>
        <dbReference type="ARBA" id="ARBA00022643"/>
    </source>
</evidence>
<dbReference type="InterPro" id="IPR035965">
    <property type="entry name" value="PAS-like_dom_sf"/>
</dbReference>
<evidence type="ECO:0000256" key="7">
    <source>
        <dbReference type="ARBA" id="ARBA00022630"/>
    </source>
</evidence>
<dbReference type="Gene3D" id="2.10.70.100">
    <property type="match status" value="2"/>
</dbReference>
<evidence type="ECO:0000256" key="1">
    <source>
        <dbReference type="ARBA" id="ARBA00000085"/>
    </source>
</evidence>
<dbReference type="PANTHER" id="PTHR43102">
    <property type="entry name" value="SLR1143 PROTEIN"/>
    <property type="match status" value="1"/>
</dbReference>
<dbReference type="SMART" id="SM00065">
    <property type="entry name" value="GAF"/>
    <property type="match status" value="3"/>
</dbReference>
<keyword evidence="5" id="KW-0597">Phosphoprotein</keyword>
<comment type="catalytic activity">
    <reaction evidence="1">
        <text>ATP + protein L-histidine = ADP + protein N-phospho-L-histidine.</text>
        <dbReference type="EC" id="2.7.13.3"/>
    </reaction>
</comment>
<dbReference type="PANTHER" id="PTHR43102:SF2">
    <property type="entry name" value="GAF DOMAIN-CONTAINING PROTEIN"/>
    <property type="match status" value="1"/>
</dbReference>
<dbReference type="GO" id="GO:0005524">
    <property type="term" value="F:ATP binding"/>
    <property type="evidence" value="ECO:0007669"/>
    <property type="project" value="UniProtKB-KW"/>
</dbReference>
<evidence type="ECO:0000256" key="2">
    <source>
        <dbReference type="ARBA" id="ARBA00012438"/>
    </source>
</evidence>
<dbReference type="InterPro" id="IPR013656">
    <property type="entry name" value="PAS_4"/>
</dbReference>
<dbReference type="InterPro" id="IPR011102">
    <property type="entry name" value="Sig_transdc_His_kinase_HWE"/>
</dbReference>
<keyword evidence="18" id="KW-1185">Reference proteome</keyword>
<dbReference type="Pfam" id="PF01590">
    <property type="entry name" value="GAF"/>
    <property type="match status" value="2"/>
</dbReference>
<evidence type="ECO:0000256" key="11">
    <source>
        <dbReference type="ARBA" id="ARBA00022777"/>
    </source>
</evidence>
<dbReference type="AlphaFoldDB" id="A0AAV4ZVE1"/>
<evidence type="ECO:0000259" key="16">
    <source>
        <dbReference type="PROSITE" id="PS50113"/>
    </source>
</evidence>
<dbReference type="CDD" id="cd00130">
    <property type="entry name" value="PAS"/>
    <property type="match status" value="2"/>
</dbReference>
<evidence type="ECO:0000256" key="10">
    <source>
        <dbReference type="ARBA" id="ARBA00022741"/>
    </source>
</evidence>
<keyword evidence="7" id="KW-0285">Flavoprotein</keyword>
<evidence type="ECO:0000256" key="15">
    <source>
        <dbReference type="SAM" id="MobiDB-lite"/>
    </source>
</evidence>
<proteinExistence type="predicted"/>
<dbReference type="SUPFAM" id="SSF55785">
    <property type="entry name" value="PYP-like sensor domain (PAS domain)"/>
    <property type="match status" value="3"/>
</dbReference>
<dbReference type="Gene3D" id="3.30.565.10">
    <property type="entry name" value="Histidine kinase-like ATPase, C-terminal domain"/>
    <property type="match status" value="1"/>
</dbReference>
<dbReference type="Gene3D" id="3.30.450.40">
    <property type="match status" value="3"/>
</dbReference>
<evidence type="ECO:0000256" key="13">
    <source>
        <dbReference type="ARBA" id="ARBA00022991"/>
    </source>
</evidence>
<dbReference type="Pfam" id="PF08448">
    <property type="entry name" value="PAS_4"/>
    <property type="match status" value="1"/>
</dbReference>
<dbReference type="GO" id="GO:0009881">
    <property type="term" value="F:photoreceptor activity"/>
    <property type="evidence" value="ECO:0007669"/>
    <property type="project" value="UniProtKB-KW"/>
</dbReference>
<sequence length="1126" mass="122584">MANKSAGWEQFGGRGRIASRPDVTDPSMSPESSALLNRALQDRERLAVLDAYDIMDTVPEEGFEDLAQLTALACATPVALVSLVARDRQWFKARVGFPSCETDLDRSVCKFALAEPDLLVIPDLTADSRTAANPLVTGEPRIRFYAGAPLRSPEGHTVGSLCVIDTKPRPNGLTATQAGHLRRCARQAMSLLELRRATVEKAVAVGSRDAALRREGHLAILAEASAALLTASDPSRVIEPILETSTHSLGFEQCFIYDLAPGGRSVRLTGSIGVDEAMRAALADIDLDKPLCGIVVQTGQPLVLAHVQDGPEPRYAMARESGVDAYAGYPIRSRGRLSGVISFGSSTQGAFDEDTLTFFATIARYLSAVRERLDGEAALRASEMRSRLAQEAARIGTYEADIASGLMTVSPEFCRLFGLPVSPLLSVDAATDRIVPEDAHLASTQASREAGTTPPQATYRIRRADDGAVRWVTRTASFVHDSEGRPVRMLGTVQDVTEIQETLRLLGENQERLRAADQRLQVALVASGVVGLWDWMVDTDLLHGDANFARLYGLDAGRTEAGLTMEQYQEFVVPEDLEPLRARIRDTFEHGADFHVEYRLAIPGHDLRWVECKGQLIHDPDGQPVRFSGTAVDITERKTAEARLAASEAHWRGLFERLSEGFIVGEVIRDEAGAVRDWRYVEVNRAWGELVSIDPARAVGRTIREMFPGIEDAWVHEFADVVETGRPVSFIRQVGALARWYEGRAFPLGSERFGVIFLEVTERVQADARREGLLEFGDRMRTDADAAEVVKAGAATIGRVLGVGRVGYGTVGPDGETLVVGDGWSAQGFPALAERHRLDDYGLYAEDLRQGRTVVIPDVREDPRTKATAAALDAVSVRALINLPIVEKGRMVAILFVNDDRPREWAGPEVAFVRQIAELIRQAVERRHAEARQDLLNHELSHRLKNTLAMVTSIANQTLRSLSDRGPVETLQRRIQALASAHDLLLRRNWSPAPLHAVCEGVVNNAADAGRITLDGPDVALGPAAAMSASLLLHELATNAAKYGALSNDAGHVDLRWSVEDGADGPDLVMRWQERGGPPVVAPTSRGFGSRLIRTGLVGTGGVDTAYNPDGVVTVMRAPMVEVQRT</sequence>
<dbReference type="Pfam" id="PF08447">
    <property type="entry name" value="PAS_3"/>
    <property type="match status" value="2"/>
</dbReference>